<feature type="transmembrane region" description="Helical" evidence="1">
    <location>
        <begin position="107"/>
        <end position="133"/>
    </location>
</feature>
<gene>
    <name evidence="2" type="ORF">NQ314_020377</name>
</gene>
<keyword evidence="1" id="KW-0812">Transmembrane</keyword>
<sequence length="149" mass="17593">MFLFNYHFYLQGKNTVYITAFLHLVLVCFGIWSLVEEMVFSQEPVSNYEIIYIGIHYAVHFILILCLIIGTYIEMPFFLLPWLGAAFLAFLVVTVFTLAALKDIQLHNILICLLNFVCIGAYWFSWYTVFVYFKNAYKKNTKIYEKCFL</sequence>
<evidence type="ECO:0000256" key="1">
    <source>
        <dbReference type="SAM" id="Phobius"/>
    </source>
</evidence>
<comment type="caution">
    <text evidence="2">The sequence shown here is derived from an EMBL/GenBank/DDBJ whole genome shotgun (WGS) entry which is preliminary data.</text>
</comment>
<dbReference type="EMBL" id="JANEYF010005719">
    <property type="protein sequence ID" value="KAJ8927104.1"/>
    <property type="molecule type" value="Genomic_DNA"/>
</dbReference>
<dbReference type="Proteomes" id="UP001162156">
    <property type="component" value="Unassembled WGS sequence"/>
</dbReference>
<keyword evidence="3" id="KW-1185">Reference proteome</keyword>
<name>A0AAV8WKH3_9CUCU</name>
<keyword evidence="1" id="KW-1133">Transmembrane helix</keyword>
<reference evidence="2" key="1">
    <citation type="journal article" date="2023" name="Insect Mol. Biol.">
        <title>Genome sequencing provides insights into the evolution of gene families encoding plant cell wall-degrading enzymes in longhorned beetles.</title>
        <authorList>
            <person name="Shin N.R."/>
            <person name="Okamura Y."/>
            <person name="Kirsch R."/>
            <person name="Pauchet Y."/>
        </authorList>
    </citation>
    <scope>NUCLEOTIDE SEQUENCE</scope>
    <source>
        <strain evidence="2">RBIC_L_NR</strain>
    </source>
</reference>
<feature type="transmembrane region" description="Helical" evidence="1">
    <location>
        <begin position="16"/>
        <end position="35"/>
    </location>
</feature>
<evidence type="ECO:0000313" key="2">
    <source>
        <dbReference type="EMBL" id="KAJ8927104.1"/>
    </source>
</evidence>
<protein>
    <submittedName>
        <fullName evidence="2">Uncharacterized protein</fullName>
    </submittedName>
</protein>
<organism evidence="2 3">
    <name type="scientific">Rhamnusium bicolor</name>
    <dbReference type="NCBI Taxonomy" id="1586634"/>
    <lineage>
        <taxon>Eukaryota</taxon>
        <taxon>Metazoa</taxon>
        <taxon>Ecdysozoa</taxon>
        <taxon>Arthropoda</taxon>
        <taxon>Hexapoda</taxon>
        <taxon>Insecta</taxon>
        <taxon>Pterygota</taxon>
        <taxon>Neoptera</taxon>
        <taxon>Endopterygota</taxon>
        <taxon>Coleoptera</taxon>
        <taxon>Polyphaga</taxon>
        <taxon>Cucujiformia</taxon>
        <taxon>Chrysomeloidea</taxon>
        <taxon>Cerambycidae</taxon>
        <taxon>Lepturinae</taxon>
        <taxon>Rhagiini</taxon>
        <taxon>Rhamnusium</taxon>
    </lineage>
</organism>
<evidence type="ECO:0000313" key="3">
    <source>
        <dbReference type="Proteomes" id="UP001162156"/>
    </source>
</evidence>
<feature type="transmembrane region" description="Helical" evidence="1">
    <location>
        <begin position="50"/>
        <end position="70"/>
    </location>
</feature>
<dbReference type="AlphaFoldDB" id="A0AAV8WKH3"/>
<accession>A0AAV8WKH3</accession>
<proteinExistence type="predicted"/>
<feature type="transmembrane region" description="Helical" evidence="1">
    <location>
        <begin position="77"/>
        <end position="101"/>
    </location>
</feature>
<keyword evidence="1" id="KW-0472">Membrane</keyword>